<dbReference type="OrthoDB" id="10253878at2759"/>
<organism evidence="2 3">
    <name type="scientific">Mortierella isabellina</name>
    <name type="common">Filamentous fungus</name>
    <name type="synonym">Umbelopsis isabellina</name>
    <dbReference type="NCBI Taxonomy" id="91625"/>
    <lineage>
        <taxon>Eukaryota</taxon>
        <taxon>Fungi</taxon>
        <taxon>Fungi incertae sedis</taxon>
        <taxon>Mucoromycota</taxon>
        <taxon>Mucoromycotina</taxon>
        <taxon>Umbelopsidomycetes</taxon>
        <taxon>Umbelopsidales</taxon>
        <taxon>Umbelopsidaceae</taxon>
        <taxon>Umbelopsis</taxon>
    </lineage>
</organism>
<evidence type="ECO:0008006" key="4">
    <source>
        <dbReference type="Google" id="ProtNLM"/>
    </source>
</evidence>
<reference evidence="2" key="1">
    <citation type="submission" date="2020-12" db="EMBL/GenBank/DDBJ databases">
        <title>Metabolic potential, ecology and presence of endohyphal bacteria is reflected in genomic diversity of Mucoromycotina.</title>
        <authorList>
            <person name="Muszewska A."/>
            <person name="Okrasinska A."/>
            <person name="Steczkiewicz K."/>
            <person name="Drgas O."/>
            <person name="Orlowska M."/>
            <person name="Perlinska-Lenart U."/>
            <person name="Aleksandrzak-Piekarczyk T."/>
            <person name="Szatraj K."/>
            <person name="Zielenkiewicz U."/>
            <person name="Pilsyk S."/>
            <person name="Malc E."/>
            <person name="Mieczkowski P."/>
            <person name="Kruszewska J.S."/>
            <person name="Biernat P."/>
            <person name="Pawlowska J."/>
        </authorList>
    </citation>
    <scope>NUCLEOTIDE SEQUENCE</scope>
    <source>
        <strain evidence="2">WA0000067209</strain>
    </source>
</reference>
<comment type="similarity">
    <text evidence="1">Belongs to the TIP41 family.</text>
</comment>
<sequence>MTSTKIMHKLINEGTKREGQTNGIEYNGWKILSKKAPICNSQDIDKLQGELGIPLPEMIFGNNEVKLSHEDGFEIFFRAKDALELVDTTSESNKHIKVAYASEWGKKSAQNHEEIKDVIKPYDWTYSTAYQGTSANEFSDSEKCIDVDRLKQMEPILFYDENILFEDELADNGTATLTTRLRVMPSCFFLLLRFFLRVDDVLFRINDTRIYHQFGTDHIIREYSSKEEHYNAVRSRLPKTPNEDISLLTDPNWVSSILPTDKQIRINQLANIK</sequence>
<dbReference type="EMBL" id="JAEPQZ010000008">
    <property type="protein sequence ID" value="KAG2178089.1"/>
    <property type="molecule type" value="Genomic_DNA"/>
</dbReference>
<dbReference type="GO" id="GO:0031929">
    <property type="term" value="P:TOR signaling"/>
    <property type="evidence" value="ECO:0007669"/>
    <property type="project" value="TreeGrafter"/>
</dbReference>
<dbReference type="PANTHER" id="PTHR21021:SF16">
    <property type="entry name" value="TIP41-LIKE PROTEIN"/>
    <property type="match status" value="1"/>
</dbReference>
<proteinExistence type="inferred from homology"/>
<dbReference type="Pfam" id="PF04176">
    <property type="entry name" value="TIP41"/>
    <property type="match status" value="1"/>
</dbReference>
<protein>
    <recommendedName>
        <fullName evidence="4">TIP41-like protein</fullName>
    </recommendedName>
</protein>
<dbReference type="GO" id="GO:0005829">
    <property type="term" value="C:cytosol"/>
    <property type="evidence" value="ECO:0007669"/>
    <property type="project" value="TreeGrafter"/>
</dbReference>
<accession>A0A8H7UG82</accession>
<dbReference type="Proteomes" id="UP000654370">
    <property type="component" value="Unassembled WGS sequence"/>
</dbReference>
<dbReference type="InterPro" id="IPR051330">
    <property type="entry name" value="Phosphatase_reg/MetRdx"/>
</dbReference>
<dbReference type="AlphaFoldDB" id="A0A8H7UG82"/>
<keyword evidence="3" id="KW-1185">Reference proteome</keyword>
<comment type="caution">
    <text evidence="2">The sequence shown here is derived from an EMBL/GenBank/DDBJ whole genome shotgun (WGS) entry which is preliminary data.</text>
</comment>
<name>A0A8H7UG82_MORIS</name>
<dbReference type="PANTHER" id="PTHR21021">
    <property type="entry name" value="GAF/PUTATIVE CYTOSKELETAL PROTEIN"/>
    <property type="match status" value="1"/>
</dbReference>
<evidence type="ECO:0000313" key="3">
    <source>
        <dbReference type="Proteomes" id="UP000654370"/>
    </source>
</evidence>
<dbReference type="InterPro" id="IPR007303">
    <property type="entry name" value="TIP41-like"/>
</dbReference>
<gene>
    <name evidence="2" type="ORF">INT43_003342</name>
</gene>
<evidence type="ECO:0000313" key="2">
    <source>
        <dbReference type="EMBL" id="KAG2178089.1"/>
    </source>
</evidence>
<evidence type="ECO:0000256" key="1">
    <source>
        <dbReference type="ARBA" id="ARBA00006658"/>
    </source>
</evidence>